<dbReference type="EMBL" id="FWWR01000007">
    <property type="protein sequence ID" value="SMB78366.1"/>
    <property type="molecule type" value="Genomic_DNA"/>
</dbReference>
<keyword evidence="2" id="KW-1185">Reference proteome</keyword>
<organism evidence="1 2">
    <name type="scientific">Peptoniphilus asaccharolyticus DSM 20463</name>
    <dbReference type="NCBI Taxonomy" id="573058"/>
    <lineage>
        <taxon>Bacteria</taxon>
        <taxon>Bacillati</taxon>
        <taxon>Bacillota</taxon>
        <taxon>Tissierellia</taxon>
        <taxon>Tissierellales</taxon>
        <taxon>Peptoniphilaceae</taxon>
        <taxon>Peptoniphilus</taxon>
    </lineage>
</organism>
<dbReference type="AlphaFoldDB" id="A0A1W1UB97"/>
<sequence>MVDPTAKTIKVGDNDTRTIQKQDDGTWKDVNNQNANIEFKDGKVVVDLDPAAKKDDVIKVSTINDSKKESPAAEVKVVDKEKSKTPEVKHVATNDTKITGTAGHNADVIITITSKDGNTPKEIVTKADKDGNFTVPAEGLKDLKINIDEKSILLIVDYYNDEKIIVLECEEDRENLQLKSKYLIIDIENVGMTKKTKCLQAK</sequence>
<proteinExistence type="predicted"/>
<dbReference type="RefSeq" id="WP_084229743.1">
    <property type="nucleotide sequence ID" value="NZ_FWWR01000007.1"/>
</dbReference>
<name>A0A1W1UB97_PEPAS</name>
<dbReference type="Proteomes" id="UP000192368">
    <property type="component" value="Unassembled WGS sequence"/>
</dbReference>
<gene>
    <name evidence="1" type="ORF">SAMN00017477_0042</name>
</gene>
<accession>A0A1W1UB97</accession>
<dbReference type="OrthoDB" id="2249813at2"/>
<dbReference type="STRING" id="573058.SAMN00017477_0042"/>
<protein>
    <submittedName>
        <fullName evidence="1">Uncharacterized protein</fullName>
    </submittedName>
</protein>
<reference evidence="2" key="1">
    <citation type="submission" date="2017-04" db="EMBL/GenBank/DDBJ databases">
        <authorList>
            <person name="Varghese N."/>
            <person name="Submissions S."/>
        </authorList>
    </citation>
    <scope>NUCLEOTIDE SEQUENCE [LARGE SCALE GENOMIC DNA]</scope>
    <source>
        <strain evidence="2">DSM 20463</strain>
    </source>
</reference>
<evidence type="ECO:0000313" key="2">
    <source>
        <dbReference type="Proteomes" id="UP000192368"/>
    </source>
</evidence>
<evidence type="ECO:0000313" key="1">
    <source>
        <dbReference type="EMBL" id="SMB78366.1"/>
    </source>
</evidence>